<feature type="domain" description="CENP-V/GFA" evidence="4">
    <location>
        <begin position="10"/>
        <end position="120"/>
    </location>
</feature>
<dbReference type="InterPro" id="IPR011057">
    <property type="entry name" value="Mss4-like_sf"/>
</dbReference>
<name>B8KVF1_9GAMM</name>
<dbReference type="GO" id="GO:0046872">
    <property type="term" value="F:metal ion binding"/>
    <property type="evidence" value="ECO:0007669"/>
    <property type="project" value="UniProtKB-KW"/>
</dbReference>
<evidence type="ECO:0000313" key="5">
    <source>
        <dbReference type="EMBL" id="EED36917.1"/>
    </source>
</evidence>
<dbReference type="HOGENOM" id="CLU_055491_7_3_6"/>
<dbReference type="AlphaFoldDB" id="B8KVF1"/>
<gene>
    <name evidence="5" type="ORF">NOR51B_2870</name>
</gene>
<dbReference type="PANTHER" id="PTHR28620:SF1">
    <property type="entry name" value="CENP-V_GFA DOMAIN-CONTAINING PROTEIN"/>
    <property type="match status" value="1"/>
</dbReference>
<organism evidence="5 6">
    <name type="scientific">Luminiphilus syltensis NOR5-1B</name>
    <dbReference type="NCBI Taxonomy" id="565045"/>
    <lineage>
        <taxon>Bacteria</taxon>
        <taxon>Pseudomonadati</taxon>
        <taxon>Pseudomonadota</taxon>
        <taxon>Gammaproteobacteria</taxon>
        <taxon>Cellvibrionales</taxon>
        <taxon>Halieaceae</taxon>
        <taxon>Luminiphilus</taxon>
    </lineage>
</organism>
<dbReference type="EMBL" id="DS999411">
    <property type="protein sequence ID" value="EED36917.1"/>
    <property type="molecule type" value="Genomic_DNA"/>
</dbReference>
<evidence type="ECO:0000256" key="2">
    <source>
        <dbReference type="ARBA" id="ARBA00022723"/>
    </source>
</evidence>
<dbReference type="SUPFAM" id="SSF51316">
    <property type="entry name" value="Mss4-like"/>
    <property type="match status" value="1"/>
</dbReference>
<protein>
    <submittedName>
        <fullName evidence="5">Glutathione-dependent formaldehyde-activating, GFA</fullName>
    </submittedName>
</protein>
<comment type="similarity">
    <text evidence="1">Belongs to the Gfa family.</text>
</comment>
<proteinExistence type="inferred from homology"/>
<dbReference type="Proteomes" id="UP000004699">
    <property type="component" value="Unassembled WGS sequence"/>
</dbReference>
<dbReference type="PANTHER" id="PTHR28620">
    <property type="entry name" value="CENTROMERE PROTEIN V"/>
    <property type="match status" value="1"/>
</dbReference>
<evidence type="ECO:0000256" key="3">
    <source>
        <dbReference type="ARBA" id="ARBA00022833"/>
    </source>
</evidence>
<dbReference type="eggNOG" id="COG3791">
    <property type="taxonomic scope" value="Bacteria"/>
</dbReference>
<dbReference type="RefSeq" id="WP_009021658.1">
    <property type="nucleotide sequence ID" value="NZ_DS999411.1"/>
</dbReference>
<reference evidence="6" key="1">
    <citation type="journal article" date="2013" name="BMC Microbiol.">
        <title>Taxonomy and evolution of bacteriochlorophyll a-containing members of the OM60/NOR5 clade of marine gammaproteobacteria: description of Luminiphilus syltensis gen. nov., sp. nov., reclassification of Haliea rubra as Pseudohaliea rubra gen. nov., comb. nov., and emendation of Chromatocurvus halotolerans.</title>
        <authorList>
            <person name="Spring S."/>
            <person name="Riedel T."/>
            <person name="Sproer C."/>
            <person name="Yan S."/>
            <person name="Harder J."/>
            <person name="Fuchs B.M."/>
        </authorList>
    </citation>
    <scope>NUCLEOTIDE SEQUENCE [LARGE SCALE GENOMIC DNA]</scope>
    <source>
        <strain evidence="6">NOR51-B</strain>
    </source>
</reference>
<dbReference type="InterPro" id="IPR006913">
    <property type="entry name" value="CENP-V/GFA"/>
</dbReference>
<accession>B8KVF1</accession>
<dbReference type="STRING" id="565045.NOR51B_2870"/>
<keyword evidence="6" id="KW-1185">Reference proteome</keyword>
<evidence type="ECO:0000313" key="6">
    <source>
        <dbReference type="Proteomes" id="UP000004699"/>
    </source>
</evidence>
<evidence type="ECO:0000256" key="1">
    <source>
        <dbReference type="ARBA" id="ARBA00005495"/>
    </source>
</evidence>
<dbReference type="Gene3D" id="2.170.150.70">
    <property type="match status" value="1"/>
</dbReference>
<dbReference type="InterPro" id="IPR052355">
    <property type="entry name" value="CENP-V-like"/>
</dbReference>
<dbReference type="PROSITE" id="PS51891">
    <property type="entry name" value="CENP_V_GFA"/>
    <property type="match status" value="1"/>
</dbReference>
<sequence length="127" mass="14176">MAMKAPDEWLEGGCHCGAVRFSIRVQEQRAIACNCSMCAKKGMVNVIVEPQDFRLLTGDEALTGYRFNTRKAEHLFCSHCGIHPFSRPRSHPGAYDVNGRCLDEGVDDWEIAVFDGQNWEANVGSIQ</sequence>
<keyword evidence="3" id="KW-0862">Zinc</keyword>
<keyword evidence="2" id="KW-0479">Metal-binding</keyword>
<dbReference type="GO" id="GO:0016846">
    <property type="term" value="F:carbon-sulfur lyase activity"/>
    <property type="evidence" value="ECO:0007669"/>
    <property type="project" value="InterPro"/>
</dbReference>
<evidence type="ECO:0000259" key="4">
    <source>
        <dbReference type="PROSITE" id="PS51891"/>
    </source>
</evidence>
<dbReference type="Pfam" id="PF04828">
    <property type="entry name" value="GFA"/>
    <property type="match status" value="1"/>
</dbReference>